<evidence type="ECO:0000313" key="2">
    <source>
        <dbReference type="Proteomes" id="UP000031740"/>
    </source>
</evidence>
<dbReference type="HOGENOM" id="CLU_043473_2_0_5"/>
<sequence length="313" mass="35209">MTKKRSYDKMRCDQEFGHESDPINSSTMMRCSMKELTHIDPMIADYDAVFCDIWGVLHDGMRAFEPALKALQTMRQIGKTVVLLTNSPRTQQDIIAQLQSVKVNAECYDAVVTSGDVTRDLIRAAPRKVFFIGSQHDLVLLAGLDRALVAEEEAAAVVCTGFLEEVGFTPQDYEELFRRMQARNLPFICANPDIVVYYGKQEVWCAGALARLYQNLGGEVHFAGKPHTPIYDCAFKILHNIRGTVEKNRILAIGDGLLTDVKGAVDFGLDVLYIAGGIHRHDYMKNNVMDKDALFSLFDRYGYQPQAIMWALQ</sequence>
<reference evidence="1 2" key="1">
    <citation type="submission" date="2013-04" db="EMBL/GenBank/DDBJ databases">
        <title>The Genome Sequence of Bartonella bacilliformis Ver097.</title>
        <authorList>
            <consortium name="The Broad Institute Genomics Platform"/>
            <consortium name="The Broad Institute Genome Sequencing Center for Infectious Disease"/>
            <person name="Feldgarden M."/>
            <person name="Kirby J."/>
            <person name="Birtles R."/>
            <person name="Dasch G."/>
            <person name="Hendrix L."/>
            <person name="Koehler J."/>
            <person name="Walker B."/>
            <person name="Young S.K."/>
            <person name="Zeng Q."/>
            <person name="Gargeya S."/>
            <person name="Fitzgerald M."/>
            <person name="Haas B."/>
            <person name="Abouelleil A."/>
            <person name="Allen A.W."/>
            <person name="Alvarado L."/>
            <person name="Arachchi H.M."/>
            <person name="Berlin A.M."/>
            <person name="Chapman S.B."/>
            <person name="Gainer-Dewar J."/>
            <person name="Goldberg J."/>
            <person name="Griggs A."/>
            <person name="Gujja S."/>
            <person name="Hansen M."/>
            <person name="Howarth C."/>
            <person name="Imamovic A."/>
            <person name="Ireland A."/>
            <person name="Larimer J."/>
            <person name="McCowan C."/>
            <person name="Murphy C."/>
            <person name="Pearson M."/>
            <person name="Poon T.W."/>
            <person name="Priest M."/>
            <person name="Roberts A."/>
            <person name="Saif S."/>
            <person name="Shea T."/>
            <person name="Sisk P."/>
            <person name="Sykes S."/>
            <person name="Wortman J."/>
            <person name="Nusbaum C."/>
            <person name="Birren B."/>
        </authorList>
    </citation>
    <scope>NUCLEOTIDE SEQUENCE [LARGE SCALE GENOMIC DNA]</scope>
    <source>
        <strain evidence="1 2">Ver097</strain>
    </source>
</reference>
<dbReference type="InterPro" id="IPR023214">
    <property type="entry name" value="HAD_sf"/>
</dbReference>
<dbReference type="CDD" id="cd07525">
    <property type="entry name" value="HAD_like"/>
    <property type="match status" value="1"/>
</dbReference>
<dbReference type="Pfam" id="PF13242">
    <property type="entry name" value="Hydrolase_like"/>
    <property type="match status" value="1"/>
</dbReference>
<organism evidence="1 2">
    <name type="scientific">Bartonella bacilliformis Ver097</name>
    <dbReference type="NCBI Taxonomy" id="1293911"/>
    <lineage>
        <taxon>Bacteria</taxon>
        <taxon>Pseudomonadati</taxon>
        <taxon>Pseudomonadota</taxon>
        <taxon>Alphaproteobacteria</taxon>
        <taxon>Hyphomicrobiales</taxon>
        <taxon>Bartonellaceae</taxon>
        <taxon>Bartonella</taxon>
    </lineage>
</organism>
<gene>
    <name evidence="1" type="ORF">H710_01196</name>
</gene>
<dbReference type="GO" id="GO:0016791">
    <property type="term" value="F:phosphatase activity"/>
    <property type="evidence" value="ECO:0007669"/>
    <property type="project" value="TreeGrafter"/>
</dbReference>
<dbReference type="GO" id="GO:0005737">
    <property type="term" value="C:cytoplasm"/>
    <property type="evidence" value="ECO:0007669"/>
    <property type="project" value="TreeGrafter"/>
</dbReference>
<dbReference type="AlphaFoldDB" id="A0A072QZG1"/>
<dbReference type="Proteomes" id="UP000031740">
    <property type="component" value="Unassembled WGS sequence"/>
</dbReference>
<dbReference type="PANTHER" id="PTHR19288">
    <property type="entry name" value="4-NITROPHENYLPHOSPHATASE-RELATED"/>
    <property type="match status" value="1"/>
</dbReference>
<dbReference type="Gene3D" id="3.40.50.1000">
    <property type="entry name" value="HAD superfamily/HAD-like"/>
    <property type="match status" value="2"/>
</dbReference>
<protein>
    <submittedName>
        <fullName evidence="1">TIGR01459 family HAD hydrolase</fullName>
    </submittedName>
</protein>
<name>A0A072QZG1_BARBA</name>
<dbReference type="PANTHER" id="PTHR19288:SF90">
    <property type="entry name" value="OS08G0542600 PROTEIN"/>
    <property type="match status" value="1"/>
</dbReference>
<proteinExistence type="predicted"/>
<dbReference type="STRING" id="1293911.H710_01196"/>
<dbReference type="NCBIfam" id="TIGR01460">
    <property type="entry name" value="HAD-SF-IIA"/>
    <property type="match status" value="1"/>
</dbReference>
<accession>A0A072QZG1</accession>
<dbReference type="NCBIfam" id="TIGR01459">
    <property type="entry name" value="HAD-SF-IIA-hyp4"/>
    <property type="match status" value="1"/>
</dbReference>
<dbReference type="InterPro" id="IPR036412">
    <property type="entry name" value="HAD-like_sf"/>
</dbReference>
<dbReference type="SUPFAM" id="SSF56784">
    <property type="entry name" value="HAD-like"/>
    <property type="match status" value="1"/>
</dbReference>
<dbReference type="EMBL" id="ASIV01000008">
    <property type="protein sequence ID" value="KEG18347.1"/>
    <property type="molecule type" value="Genomic_DNA"/>
</dbReference>
<keyword evidence="1" id="KW-0378">Hydrolase</keyword>
<dbReference type="InterPro" id="IPR006357">
    <property type="entry name" value="HAD-SF_hydro_IIA"/>
</dbReference>
<comment type="caution">
    <text evidence="1">The sequence shown here is derived from an EMBL/GenBank/DDBJ whole genome shotgun (WGS) entry which is preliminary data.</text>
</comment>
<dbReference type="Pfam" id="PF13344">
    <property type="entry name" value="Hydrolase_6"/>
    <property type="match status" value="1"/>
</dbReference>
<dbReference type="InterPro" id="IPR006356">
    <property type="entry name" value="HAD-SF_hydro_IIA_hyp3"/>
</dbReference>
<evidence type="ECO:0000313" key="1">
    <source>
        <dbReference type="EMBL" id="KEG18347.1"/>
    </source>
</evidence>
<dbReference type="PATRIC" id="fig|1293911.3.peg.1238"/>